<comment type="caution">
    <text evidence="8">The sequence shown here is derived from an EMBL/GenBank/DDBJ whole genome shotgun (WGS) entry which is preliminary data.</text>
</comment>
<proteinExistence type="inferred from homology"/>
<dbReference type="AlphaFoldDB" id="A0A2I9D5C8"/>
<accession>A0A2I9D5C8</accession>
<dbReference type="InterPro" id="IPR003358">
    <property type="entry name" value="tRNA_(Gua-N-7)_MeTrfase_Trmb"/>
</dbReference>
<dbReference type="RefSeq" id="WP_103128983.1">
    <property type="nucleotide sequence ID" value="NZ_BFAG01000005.1"/>
</dbReference>
<comment type="caution">
    <text evidence="7">Lacks conserved residue(s) required for the propagation of feature annotation.</text>
</comment>
<sequence length="336" mass="37118">MILRLSDFHFPDRAARLYPDTPGRPWVLEVGFGDGRFWPHFAATFPEAPNYLGVEISGVSLLKAARRLRQAGLTNTVLTRMPATPLIREVVPEGGLDAIIVNFPDPWPKAGHEEHRLLRAPFFRLAASRLKPGGAVLLTTDHEEYFEFARREAEASGVMRVDLTDPPPAALETKYARKWRDLGLRARHARFVPTAHPHVPGAPITRYPDQEDSPDVPHAILTLPEPFAPAEFHKHTARGGQTREDPAGWTVVLLDLYRSLGTAARFGPSWVILAHVVEGELTQEVLIDLTAREDGTHLVRLARFGGPVVTPGVKAAVGTVAGWLEARGATVRHRGY</sequence>
<dbReference type="Proteomes" id="UP000236569">
    <property type="component" value="Unassembled WGS sequence"/>
</dbReference>
<evidence type="ECO:0000313" key="8">
    <source>
        <dbReference type="EMBL" id="GBF05540.1"/>
    </source>
</evidence>
<evidence type="ECO:0000256" key="2">
    <source>
        <dbReference type="ARBA" id="ARBA00003015"/>
    </source>
</evidence>
<dbReference type="CDD" id="cd02440">
    <property type="entry name" value="AdoMet_MTases"/>
    <property type="match status" value="1"/>
</dbReference>
<evidence type="ECO:0000256" key="5">
    <source>
        <dbReference type="ARBA" id="ARBA00022691"/>
    </source>
</evidence>
<keyword evidence="6 7" id="KW-0819">tRNA processing</keyword>
<feature type="binding site" evidence="7">
    <location>
        <position position="29"/>
    </location>
    <ligand>
        <name>S-adenosyl-L-methionine</name>
        <dbReference type="ChEBI" id="CHEBI:59789"/>
    </ligand>
</feature>
<dbReference type="EMBL" id="BFAG01000005">
    <property type="protein sequence ID" value="GBF05540.1"/>
    <property type="molecule type" value="Genomic_DNA"/>
</dbReference>
<dbReference type="Gene3D" id="3.40.50.150">
    <property type="entry name" value="Vaccinia Virus protein VP39"/>
    <property type="match status" value="1"/>
</dbReference>
<dbReference type="SUPFAM" id="SSF53335">
    <property type="entry name" value="S-adenosyl-L-methionine-dependent methyltransferases"/>
    <property type="match status" value="1"/>
</dbReference>
<evidence type="ECO:0000256" key="7">
    <source>
        <dbReference type="HAMAP-Rule" id="MF_01057"/>
    </source>
</evidence>
<evidence type="ECO:0000313" key="9">
    <source>
        <dbReference type="Proteomes" id="UP000236569"/>
    </source>
</evidence>
<evidence type="ECO:0000256" key="3">
    <source>
        <dbReference type="ARBA" id="ARBA00022603"/>
    </source>
</evidence>
<feature type="binding site" evidence="7">
    <location>
        <position position="105"/>
    </location>
    <ligand>
        <name>S-adenosyl-L-methionine</name>
        <dbReference type="ChEBI" id="CHEBI:59789"/>
    </ligand>
</feature>
<gene>
    <name evidence="7" type="primary">trmB</name>
    <name evidence="8" type="ORF">DAERI_050049</name>
</gene>
<keyword evidence="3 7" id="KW-0489">Methyltransferase</keyword>
<feature type="binding site" evidence="7">
    <location>
        <position position="109"/>
    </location>
    <ligand>
        <name>substrate</name>
    </ligand>
</feature>
<dbReference type="InterPro" id="IPR029063">
    <property type="entry name" value="SAM-dependent_MTases_sf"/>
</dbReference>
<keyword evidence="9" id="KW-1185">Reference proteome</keyword>
<evidence type="ECO:0000256" key="4">
    <source>
        <dbReference type="ARBA" id="ARBA00022679"/>
    </source>
</evidence>
<keyword evidence="5 7" id="KW-0949">S-adenosyl-L-methionine</keyword>
<dbReference type="PANTHER" id="PTHR23417">
    <property type="entry name" value="3-DEOXY-D-MANNO-OCTULOSONIC-ACID TRANSFERASE/TRNA GUANINE-N 7 - -METHYLTRANSFERASE"/>
    <property type="match status" value="1"/>
</dbReference>
<dbReference type="EC" id="2.1.1.33" evidence="7"/>
<keyword evidence="4 7" id="KW-0808">Transferase</keyword>
<feature type="binding site" evidence="7">
    <location>
        <position position="141"/>
    </location>
    <ligand>
        <name>substrate</name>
    </ligand>
</feature>
<reference evidence="9" key="1">
    <citation type="submission" date="2018-01" db="EMBL/GenBank/DDBJ databases">
        <title>Draft Genome Sequence of the Radioresistant Bacterium Deinococcus aerius TR0125, Isolated from the Higher Atmosphere above Japan.</title>
        <authorList>
            <person name="Satoh K."/>
            <person name="Arai H."/>
            <person name="Sanzen T."/>
            <person name="Kawaguchi Y."/>
            <person name="Hayashi H."/>
            <person name="Yokobori S."/>
            <person name="Yamagishi A."/>
            <person name="Oono Y."/>
            <person name="Narumi I."/>
        </authorList>
    </citation>
    <scope>NUCLEOTIDE SEQUENCE [LARGE SCALE GENOMIC DNA]</scope>
    <source>
        <strain evidence="9">TR0125</strain>
    </source>
</reference>
<dbReference type="GO" id="GO:0043527">
    <property type="term" value="C:tRNA methyltransferase complex"/>
    <property type="evidence" value="ECO:0007669"/>
    <property type="project" value="TreeGrafter"/>
</dbReference>
<comment type="similarity">
    <text evidence="7">Belongs to the class I-like SAM-binding methyltransferase superfamily. TrmB family.</text>
</comment>
<evidence type="ECO:0000256" key="6">
    <source>
        <dbReference type="ARBA" id="ARBA00022694"/>
    </source>
</evidence>
<comment type="catalytic activity">
    <reaction evidence="1 7">
        <text>guanosine(46) in tRNA + S-adenosyl-L-methionine = N(7)-methylguanosine(46) in tRNA + S-adenosyl-L-homocysteine</text>
        <dbReference type="Rhea" id="RHEA:42708"/>
        <dbReference type="Rhea" id="RHEA-COMP:10188"/>
        <dbReference type="Rhea" id="RHEA-COMP:10189"/>
        <dbReference type="ChEBI" id="CHEBI:57856"/>
        <dbReference type="ChEBI" id="CHEBI:59789"/>
        <dbReference type="ChEBI" id="CHEBI:74269"/>
        <dbReference type="ChEBI" id="CHEBI:74480"/>
        <dbReference type="EC" id="2.1.1.33"/>
    </reaction>
</comment>
<evidence type="ECO:0000256" key="1">
    <source>
        <dbReference type="ARBA" id="ARBA00000142"/>
    </source>
</evidence>
<dbReference type="PANTHER" id="PTHR23417:SF14">
    <property type="entry name" value="PENTACOTRIPEPTIDE-REPEAT REGION OF PRORP DOMAIN-CONTAINING PROTEIN"/>
    <property type="match status" value="1"/>
</dbReference>
<protein>
    <recommendedName>
        <fullName evidence="7">tRNA (guanine-N(7)-)-methyltransferase</fullName>
        <ecNumber evidence="7">2.1.1.33</ecNumber>
    </recommendedName>
    <alternativeName>
        <fullName evidence="7">tRNA (guanine(46)-N(7))-methyltransferase</fullName>
    </alternativeName>
    <alternativeName>
        <fullName evidence="7">tRNA(m7G46)-methyltransferase</fullName>
    </alternativeName>
</protein>
<dbReference type="InterPro" id="IPR055361">
    <property type="entry name" value="tRNA_methyltr_TrmB_bact"/>
</dbReference>
<feature type="binding site" evidence="7">
    <location>
        <position position="55"/>
    </location>
    <ligand>
        <name>S-adenosyl-L-methionine</name>
        <dbReference type="ChEBI" id="CHEBI:59789"/>
    </ligand>
</feature>
<dbReference type="OrthoDB" id="9802090at2"/>
<organism evidence="8 9">
    <name type="scientific">Deinococcus aerius</name>
    <dbReference type="NCBI Taxonomy" id="200253"/>
    <lineage>
        <taxon>Bacteria</taxon>
        <taxon>Thermotogati</taxon>
        <taxon>Deinococcota</taxon>
        <taxon>Deinococci</taxon>
        <taxon>Deinococcales</taxon>
        <taxon>Deinococcaceae</taxon>
        <taxon>Deinococcus</taxon>
    </lineage>
</organism>
<name>A0A2I9D5C8_9DEIO</name>
<dbReference type="GO" id="GO:0008176">
    <property type="term" value="F:tRNA (guanine(46)-N7)-methyltransferase activity"/>
    <property type="evidence" value="ECO:0007669"/>
    <property type="project" value="UniProtKB-UniRule"/>
</dbReference>
<dbReference type="UniPathway" id="UPA00989"/>
<dbReference type="Pfam" id="PF02390">
    <property type="entry name" value="Methyltransf_4"/>
    <property type="match status" value="1"/>
</dbReference>
<comment type="function">
    <text evidence="2 7">Catalyzes the formation of N(7)-methylguanine at position 46 (m7G46) in tRNA.</text>
</comment>
<comment type="pathway">
    <text evidence="7">tRNA modification; N(7)-methylguanine-tRNA biosynthesis.</text>
</comment>
<dbReference type="HAMAP" id="MF_01057">
    <property type="entry name" value="tRNA_methyltr_TrmB"/>
    <property type="match status" value="1"/>
</dbReference>
<dbReference type="PROSITE" id="PS51625">
    <property type="entry name" value="SAM_MT_TRMB"/>
    <property type="match status" value="1"/>
</dbReference>